<dbReference type="Proteomes" id="UP001642409">
    <property type="component" value="Unassembled WGS sequence"/>
</dbReference>
<accession>A0AA86N5L9</accession>
<proteinExistence type="predicted"/>
<comment type="caution">
    <text evidence="1">The sequence shown here is derived from an EMBL/GenBank/DDBJ whole genome shotgun (WGS) entry which is preliminary data.</text>
</comment>
<protein>
    <submittedName>
        <fullName evidence="2">Hypothetical_protein</fullName>
    </submittedName>
</protein>
<gene>
    <name evidence="1" type="ORF">HINF_LOCUS1077</name>
    <name evidence="2" type="ORF">HINF_LOCUS45948</name>
</gene>
<sequence length="101" mass="11683">MCPYFNVVSFYEVVRSCFNKLFRFDPLCEPVLSGALHLFFQFAQNWTEQELADLSAGARVQYFSTSFGHGGDYLSEFDPLEHLQADCRFLQHNQLAFSRGQ</sequence>
<evidence type="ECO:0000313" key="3">
    <source>
        <dbReference type="Proteomes" id="UP001642409"/>
    </source>
</evidence>
<evidence type="ECO:0000313" key="2">
    <source>
        <dbReference type="EMBL" id="CAL6054192.1"/>
    </source>
</evidence>
<reference evidence="1" key="1">
    <citation type="submission" date="2023-06" db="EMBL/GenBank/DDBJ databases">
        <authorList>
            <person name="Kurt Z."/>
        </authorList>
    </citation>
    <scope>NUCLEOTIDE SEQUENCE</scope>
</reference>
<keyword evidence="3" id="KW-1185">Reference proteome</keyword>
<evidence type="ECO:0000313" key="1">
    <source>
        <dbReference type="EMBL" id="CAI9913432.1"/>
    </source>
</evidence>
<dbReference type="AlphaFoldDB" id="A0AA86N5L9"/>
<dbReference type="EMBL" id="CATOUU010000025">
    <property type="protein sequence ID" value="CAI9913432.1"/>
    <property type="molecule type" value="Genomic_DNA"/>
</dbReference>
<dbReference type="EMBL" id="CAXDID020000201">
    <property type="protein sequence ID" value="CAL6054192.1"/>
    <property type="molecule type" value="Genomic_DNA"/>
</dbReference>
<organism evidence="1">
    <name type="scientific">Hexamita inflata</name>
    <dbReference type="NCBI Taxonomy" id="28002"/>
    <lineage>
        <taxon>Eukaryota</taxon>
        <taxon>Metamonada</taxon>
        <taxon>Diplomonadida</taxon>
        <taxon>Hexamitidae</taxon>
        <taxon>Hexamitinae</taxon>
        <taxon>Hexamita</taxon>
    </lineage>
</organism>
<name>A0AA86N5L9_9EUKA</name>
<reference evidence="2 3" key="2">
    <citation type="submission" date="2024-07" db="EMBL/GenBank/DDBJ databases">
        <authorList>
            <person name="Akdeniz Z."/>
        </authorList>
    </citation>
    <scope>NUCLEOTIDE SEQUENCE [LARGE SCALE GENOMIC DNA]</scope>
</reference>